<keyword evidence="4" id="KW-0812">Transmembrane</keyword>
<comment type="caution">
    <text evidence="6">The sequence shown here is derived from an EMBL/GenBank/DDBJ whole genome shotgun (WGS) entry which is preliminary data.</text>
</comment>
<dbReference type="EMBL" id="VFML01000001">
    <property type="protein sequence ID" value="TQJ00563.1"/>
    <property type="molecule type" value="Genomic_DNA"/>
</dbReference>
<protein>
    <submittedName>
        <fullName evidence="6">Signal transduction histidine kinase</fullName>
    </submittedName>
</protein>
<dbReference type="PANTHER" id="PTHR24421:SF63">
    <property type="entry name" value="SENSOR HISTIDINE KINASE DESK"/>
    <property type="match status" value="1"/>
</dbReference>
<keyword evidence="7" id="KW-1185">Reference proteome</keyword>
<dbReference type="Gene3D" id="3.30.565.10">
    <property type="entry name" value="Histidine kinase-like ATPase, C-terminal domain"/>
    <property type="match status" value="1"/>
</dbReference>
<dbReference type="GO" id="GO:0000155">
    <property type="term" value="F:phosphorelay sensor kinase activity"/>
    <property type="evidence" value="ECO:0007669"/>
    <property type="project" value="InterPro"/>
</dbReference>
<dbReference type="PANTHER" id="PTHR24421">
    <property type="entry name" value="NITRATE/NITRITE SENSOR PROTEIN NARX-RELATED"/>
    <property type="match status" value="1"/>
</dbReference>
<evidence type="ECO:0000256" key="1">
    <source>
        <dbReference type="ARBA" id="ARBA00022679"/>
    </source>
</evidence>
<keyword evidence="2 6" id="KW-0418">Kinase</keyword>
<dbReference type="InterPro" id="IPR011712">
    <property type="entry name" value="Sig_transdc_His_kin_sub3_dim/P"/>
</dbReference>
<dbReference type="GO" id="GO:0046983">
    <property type="term" value="F:protein dimerization activity"/>
    <property type="evidence" value="ECO:0007669"/>
    <property type="project" value="InterPro"/>
</dbReference>
<keyword evidence="4" id="KW-1133">Transmembrane helix</keyword>
<name>A0A542DBY0_AMYCI</name>
<keyword evidence="3" id="KW-0902">Two-component regulatory system</keyword>
<organism evidence="6 7">
    <name type="scientific">Amycolatopsis cihanbeyliensis</name>
    <dbReference type="NCBI Taxonomy" id="1128664"/>
    <lineage>
        <taxon>Bacteria</taxon>
        <taxon>Bacillati</taxon>
        <taxon>Actinomycetota</taxon>
        <taxon>Actinomycetes</taxon>
        <taxon>Pseudonocardiales</taxon>
        <taxon>Pseudonocardiaceae</taxon>
        <taxon>Amycolatopsis</taxon>
    </lineage>
</organism>
<dbReference type="GO" id="GO:0016020">
    <property type="term" value="C:membrane"/>
    <property type="evidence" value="ECO:0007669"/>
    <property type="project" value="InterPro"/>
</dbReference>
<keyword evidence="4" id="KW-0472">Membrane</keyword>
<evidence type="ECO:0000256" key="2">
    <source>
        <dbReference type="ARBA" id="ARBA00022777"/>
    </source>
</evidence>
<dbReference type="AlphaFoldDB" id="A0A542DBY0"/>
<dbReference type="InterPro" id="IPR036890">
    <property type="entry name" value="HATPase_C_sf"/>
</dbReference>
<evidence type="ECO:0000313" key="7">
    <source>
        <dbReference type="Proteomes" id="UP000320876"/>
    </source>
</evidence>
<evidence type="ECO:0000313" key="6">
    <source>
        <dbReference type="EMBL" id="TQJ00563.1"/>
    </source>
</evidence>
<keyword evidence="1" id="KW-0808">Transferase</keyword>
<reference evidence="6 7" key="1">
    <citation type="submission" date="2019-06" db="EMBL/GenBank/DDBJ databases">
        <title>Sequencing the genomes of 1000 actinobacteria strains.</title>
        <authorList>
            <person name="Klenk H.-P."/>
        </authorList>
    </citation>
    <scope>NUCLEOTIDE SEQUENCE [LARGE SCALE GENOMIC DNA]</scope>
    <source>
        <strain evidence="6 7">DSM 45679</strain>
    </source>
</reference>
<dbReference type="Gene3D" id="1.20.5.1930">
    <property type="match status" value="1"/>
</dbReference>
<gene>
    <name evidence="6" type="ORF">FB471_0194</name>
</gene>
<evidence type="ECO:0000259" key="5">
    <source>
        <dbReference type="Pfam" id="PF07730"/>
    </source>
</evidence>
<accession>A0A542DBY0</accession>
<dbReference type="Proteomes" id="UP000320876">
    <property type="component" value="Unassembled WGS sequence"/>
</dbReference>
<dbReference type="InterPro" id="IPR050482">
    <property type="entry name" value="Sensor_HK_TwoCompSys"/>
</dbReference>
<feature type="transmembrane region" description="Helical" evidence="4">
    <location>
        <begin position="82"/>
        <end position="109"/>
    </location>
</feature>
<dbReference type="Pfam" id="PF07730">
    <property type="entry name" value="HisKA_3"/>
    <property type="match status" value="1"/>
</dbReference>
<evidence type="ECO:0000256" key="4">
    <source>
        <dbReference type="SAM" id="Phobius"/>
    </source>
</evidence>
<feature type="domain" description="Signal transduction histidine kinase subgroup 3 dimerisation and phosphoacceptor" evidence="5">
    <location>
        <begin position="123"/>
        <end position="183"/>
    </location>
</feature>
<sequence>MIALVVAQLALLVATRLALRLEGTPIELTFCWLMLIIIPGVLAWWVYGGLCLAYFAYVYYVQRALHGMEPPPDILQKLVESLPFIAQYFAVGLAIRSMVNMAMLSLALLRARAEITRLGVARERSRMSQQLHDRLGHSMVAIMLRSELAERLSGVDDAKARTEMRAVNDTARETLDDVRRIAHGGLNTSFDRELYGATELLEASGIHCLLHIAGEPDGRTAEVLGWVLREATTNVLKHSTATECVITLSEADKAYALTMANDGVAQHGQERIGSVPRCITGRVEEAGGSVTVGRSRGKFTLRVEMPARPVRPSGIANDLRAARHEENA</sequence>
<evidence type="ECO:0000256" key="3">
    <source>
        <dbReference type="ARBA" id="ARBA00023012"/>
    </source>
</evidence>
<feature type="transmembrane region" description="Helical" evidence="4">
    <location>
        <begin position="34"/>
        <end position="61"/>
    </location>
</feature>
<proteinExistence type="predicted"/>
<dbReference type="CDD" id="cd16917">
    <property type="entry name" value="HATPase_UhpB-NarQ-NarX-like"/>
    <property type="match status" value="1"/>
</dbReference>